<evidence type="ECO:0000256" key="1">
    <source>
        <dbReference type="ARBA" id="ARBA00010923"/>
    </source>
</evidence>
<dbReference type="Proteomes" id="UP001370299">
    <property type="component" value="Unassembled WGS sequence"/>
</dbReference>
<feature type="domain" description="Type I restriction modification DNA specificity" evidence="4">
    <location>
        <begin position="72"/>
        <end position="177"/>
    </location>
</feature>
<organism evidence="5 6">
    <name type="scientific">Curtobacterium citreum</name>
    <dbReference type="NCBI Taxonomy" id="2036"/>
    <lineage>
        <taxon>Bacteria</taxon>
        <taxon>Bacillati</taxon>
        <taxon>Actinomycetota</taxon>
        <taxon>Actinomycetes</taxon>
        <taxon>Micrococcales</taxon>
        <taxon>Microbacteriaceae</taxon>
        <taxon>Curtobacterium</taxon>
    </lineage>
</organism>
<dbReference type="RefSeq" id="WP_340197158.1">
    <property type="nucleotide sequence ID" value="NZ_JBBKAP010000057.1"/>
</dbReference>
<comment type="caution">
    <text evidence="5">The sequence shown here is derived from an EMBL/GenBank/DDBJ whole genome shotgun (WGS) entry which is preliminary data.</text>
</comment>
<keyword evidence="5" id="KW-0540">Nuclease</keyword>
<evidence type="ECO:0000313" key="5">
    <source>
        <dbReference type="EMBL" id="MEK0171870.1"/>
    </source>
</evidence>
<dbReference type="PANTHER" id="PTHR30408:SF12">
    <property type="entry name" value="TYPE I RESTRICTION ENZYME MJAVIII SPECIFICITY SUBUNIT"/>
    <property type="match status" value="1"/>
</dbReference>
<dbReference type="EC" id="3.1.21.-" evidence="5"/>
<keyword evidence="6" id="KW-1185">Reference proteome</keyword>
<accession>A0ABU8YAK9</accession>
<keyword evidence="3" id="KW-0238">DNA-binding</keyword>
<evidence type="ECO:0000259" key="4">
    <source>
        <dbReference type="Pfam" id="PF01420"/>
    </source>
</evidence>
<keyword evidence="5" id="KW-0255">Endonuclease</keyword>
<dbReference type="SUPFAM" id="SSF116734">
    <property type="entry name" value="DNA methylase specificity domain"/>
    <property type="match status" value="2"/>
</dbReference>
<dbReference type="CDD" id="cd17273">
    <property type="entry name" value="RMtype1_S_EcoJA69PI-TRD1-CR1_like"/>
    <property type="match status" value="1"/>
</dbReference>
<sequence>MSREQLRTVASERGLVGGPFGSSLVNADYTDDGVPVIRGTNMSAGRFIGGEFAFVSHEKFARDLIRNSAVPGDIIYTQRGTLGQVALVPNGGVKTYVVSQSQMRLRVDPQQAIPEFVYYASTTKEFLKQIDDRAISTGVPHTNLGILAELEIPLPPLAEQRAIAEVLGALDDKIAANTVLAATTAQLASTDFAATVRQAKWGPSFEEIADISGGGTPSTKNPAFWDGEVWWATPTDMTALVGPYLESTSRKITPDGLAKCSSKLFAPGAILMTSRATIGALAINGVPTALNQGFIAVEPHDPRLMWWLFHEMESRVQEFISWANGATFLELSRGNFKRLSVRLIDEAALSAFHLRVTPLHDLARRSLAENRRLAAIRDMLLPQLMSGKLRVGDAEAAASEAGVWTRQA</sequence>
<evidence type="ECO:0000256" key="2">
    <source>
        <dbReference type="ARBA" id="ARBA00022747"/>
    </source>
</evidence>
<name>A0ABU8YAK9_9MICO</name>
<evidence type="ECO:0000256" key="3">
    <source>
        <dbReference type="ARBA" id="ARBA00023125"/>
    </source>
</evidence>
<dbReference type="GO" id="GO:0004519">
    <property type="term" value="F:endonuclease activity"/>
    <property type="evidence" value="ECO:0007669"/>
    <property type="project" value="UniProtKB-KW"/>
</dbReference>
<evidence type="ECO:0000313" key="6">
    <source>
        <dbReference type="Proteomes" id="UP001370299"/>
    </source>
</evidence>
<feature type="domain" description="Type I restriction modification DNA specificity" evidence="4">
    <location>
        <begin position="206"/>
        <end position="341"/>
    </location>
</feature>
<dbReference type="InterPro" id="IPR000055">
    <property type="entry name" value="Restrct_endonuc_typeI_TRD"/>
</dbReference>
<gene>
    <name evidence="5" type="ORF">WMN62_10345</name>
</gene>
<dbReference type="EMBL" id="JBBLYY010000051">
    <property type="protein sequence ID" value="MEK0171870.1"/>
    <property type="molecule type" value="Genomic_DNA"/>
</dbReference>
<keyword evidence="5" id="KW-0378">Hydrolase</keyword>
<protein>
    <submittedName>
        <fullName evidence="5">Restriction endonuclease subunit S</fullName>
        <ecNumber evidence="5">3.1.21.-</ecNumber>
    </submittedName>
</protein>
<dbReference type="Gene3D" id="3.90.220.20">
    <property type="entry name" value="DNA methylase specificity domains"/>
    <property type="match status" value="2"/>
</dbReference>
<comment type="similarity">
    <text evidence="1">Belongs to the type-I restriction system S methylase family.</text>
</comment>
<dbReference type="InterPro" id="IPR044946">
    <property type="entry name" value="Restrct_endonuc_typeI_TRD_sf"/>
</dbReference>
<proteinExistence type="inferred from homology"/>
<dbReference type="PANTHER" id="PTHR30408">
    <property type="entry name" value="TYPE-1 RESTRICTION ENZYME ECOKI SPECIFICITY PROTEIN"/>
    <property type="match status" value="1"/>
</dbReference>
<dbReference type="GO" id="GO:0016787">
    <property type="term" value="F:hydrolase activity"/>
    <property type="evidence" value="ECO:0007669"/>
    <property type="project" value="UniProtKB-KW"/>
</dbReference>
<keyword evidence="2" id="KW-0680">Restriction system</keyword>
<reference evidence="5 6" key="1">
    <citation type="submission" date="2024-03" db="EMBL/GenBank/DDBJ databases">
        <title>Whole genomes of four grape xylem sap localized bacterial endophytes.</title>
        <authorList>
            <person name="Kumar G."/>
            <person name="Savka M.A."/>
        </authorList>
    </citation>
    <scope>NUCLEOTIDE SEQUENCE [LARGE SCALE GENOMIC DNA]</scope>
    <source>
        <strain evidence="5 6">RIT_GXS8</strain>
    </source>
</reference>
<dbReference type="Pfam" id="PF01420">
    <property type="entry name" value="Methylase_S"/>
    <property type="match status" value="2"/>
</dbReference>
<dbReference type="InterPro" id="IPR052021">
    <property type="entry name" value="Type-I_RS_S_subunit"/>
</dbReference>